<gene>
    <name evidence="10" type="ORF">UFOPK3684_00812</name>
</gene>
<protein>
    <submittedName>
        <fullName evidence="10">Unannotated protein</fullName>
    </submittedName>
</protein>
<feature type="transmembrane region" description="Helical" evidence="9">
    <location>
        <begin position="251"/>
        <end position="269"/>
    </location>
</feature>
<evidence type="ECO:0000256" key="9">
    <source>
        <dbReference type="SAM" id="Phobius"/>
    </source>
</evidence>
<sequence>MTTQPTDLQDERLIINKGLGGAIKKTRNRIKSGDLGNLPVIIGLLIISTIFQILNRFFLSSANLSNLLMECSAVGVLALGIVLVLLVGEIDLSVGSMSGLSAAIFAVQFVRNGLPLVFCILLSIAAGAFIGWIYGQIYNRIGVPAFVITLAGLLGFLGLQLFVLGATGTINLPFESPLVQFGQQAYLGHTFSYILAISIALVRFGLGYYGATTRRKAGLSAPSLTSIALQSLFIAIALGSMAWYLNKSRGIGWMFVFFITLVVIMDYALRRTSWGNSVFAVGGNREAARRAGINVKGIYTSVFILCSTLGAIGGLLAAGRLAAAAQSSGTGDVNLNAIAAAVIGGTSLFGGRGSAYAAPLGMVVIAAISSGLTLMNLNSSIRYMVTGAIVLLAVSVDAVARRSRTSHGRA</sequence>
<feature type="transmembrane region" description="Helical" evidence="9">
    <location>
        <begin position="146"/>
        <end position="170"/>
    </location>
</feature>
<evidence type="ECO:0000256" key="6">
    <source>
        <dbReference type="ARBA" id="ARBA00022692"/>
    </source>
</evidence>
<dbReference type="InterPro" id="IPR001851">
    <property type="entry name" value="ABC_transp_permease"/>
</dbReference>
<feature type="transmembrane region" description="Helical" evidence="9">
    <location>
        <begin position="298"/>
        <end position="321"/>
    </location>
</feature>
<keyword evidence="7 9" id="KW-1133">Transmembrane helix</keyword>
<keyword evidence="5" id="KW-0762">Sugar transport</keyword>
<feature type="transmembrane region" description="Helical" evidence="9">
    <location>
        <begin position="356"/>
        <end position="375"/>
    </location>
</feature>
<evidence type="ECO:0000256" key="2">
    <source>
        <dbReference type="ARBA" id="ARBA00022448"/>
    </source>
</evidence>
<keyword evidence="4" id="KW-0997">Cell inner membrane</keyword>
<keyword evidence="3" id="KW-1003">Cell membrane</keyword>
<dbReference type="Pfam" id="PF02653">
    <property type="entry name" value="BPD_transp_2"/>
    <property type="match status" value="1"/>
</dbReference>
<comment type="subcellular location">
    <subcellularLocation>
        <location evidence="1">Cell membrane</location>
        <topology evidence="1">Multi-pass membrane protein</topology>
    </subcellularLocation>
</comment>
<keyword evidence="8 9" id="KW-0472">Membrane</keyword>
<evidence type="ECO:0000256" key="5">
    <source>
        <dbReference type="ARBA" id="ARBA00022597"/>
    </source>
</evidence>
<dbReference type="GO" id="GO:0005886">
    <property type="term" value="C:plasma membrane"/>
    <property type="evidence" value="ECO:0007669"/>
    <property type="project" value="UniProtKB-SubCell"/>
</dbReference>
<evidence type="ECO:0000256" key="7">
    <source>
        <dbReference type="ARBA" id="ARBA00022989"/>
    </source>
</evidence>
<evidence type="ECO:0000256" key="3">
    <source>
        <dbReference type="ARBA" id="ARBA00022475"/>
    </source>
</evidence>
<feature type="transmembrane region" description="Helical" evidence="9">
    <location>
        <begin position="190"/>
        <end position="211"/>
    </location>
</feature>
<evidence type="ECO:0000256" key="8">
    <source>
        <dbReference type="ARBA" id="ARBA00023136"/>
    </source>
</evidence>
<feature type="transmembrane region" description="Helical" evidence="9">
    <location>
        <begin position="223"/>
        <end position="245"/>
    </location>
</feature>
<name>A0A6J7ICP0_9ZZZZ</name>
<accession>A0A6J7ICP0</accession>
<feature type="transmembrane region" description="Helical" evidence="9">
    <location>
        <begin position="35"/>
        <end position="55"/>
    </location>
</feature>
<dbReference type="PANTHER" id="PTHR32196:SF32">
    <property type="entry name" value="XYLOSE TRANSPORT SYSTEM PERMEASE PROTEIN XYLH"/>
    <property type="match status" value="1"/>
</dbReference>
<dbReference type="GO" id="GO:0022857">
    <property type="term" value="F:transmembrane transporter activity"/>
    <property type="evidence" value="ECO:0007669"/>
    <property type="project" value="InterPro"/>
</dbReference>
<reference evidence="10" key="1">
    <citation type="submission" date="2020-05" db="EMBL/GenBank/DDBJ databases">
        <authorList>
            <person name="Chiriac C."/>
            <person name="Salcher M."/>
            <person name="Ghai R."/>
            <person name="Kavagutti S V."/>
        </authorList>
    </citation>
    <scope>NUCLEOTIDE SEQUENCE</scope>
</reference>
<proteinExistence type="predicted"/>
<keyword evidence="2" id="KW-0813">Transport</keyword>
<evidence type="ECO:0000256" key="1">
    <source>
        <dbReference type="ARBA" id="ARBA00004651"/>
    </source>
</evidence>
<organism evidence="10">
    <name type="scientific">freshwater metagenome</name>
    <dbReference type="NCBI Taxonomy" id="449393"/>
    <lineage>
        <taxon>unclassified sequences</taxon>
        <taxon>metagenomes</taxon>
        <taxon>ecological metagenomes</taxon>
    </lineage>
</organism>
<dbReference type="EMBL" id="CAFBMZ010000050">
    <property type="protein sequence ID" value="CAB4928312.1"/>
    <property type="molecule type" value="Genomic_DNA"/>
</dbReference>
<dbReference type="PANTHER" id="PTHR32196">
    <property type="entry name" value="ABC TRANSPORTER PERMEASE PROTEIN YPHD-RELATED-RELATED"/>
    <property type="match status" value="1"/>
</dbReference>
<dbReference type="AlphaFoldDB" id="A0A6J7ICP0"/>
<dbReference type="CDD" id="cd06579">
    <property type="entry name" value="TM_PBP1_transp_AraH_like"/>
    <property type="match status" value="1"/>
</dbReference>
<evidence type="ECO:0000256" key="4">
    <source>
        <dbReference type="ARBA" id="ARBA00022519"/>
    </source>
</evidence>
<feature type="transmembrane region" description="Helical" evidence="9">
    <location>
        <begin position="115"/>
        <end position="134"/>
    </location>
</feature>
<evidence type="ECO:0000313" key="10">
    <source>
        <dbReference type="EMBL" id="CAB4928312.1"/>
    </source>
</evidence>
<keyword evidence="6 9" id="KW-0812">Transmembrane</keyword>
<feature type="transmembrane region" description="Helical" evidence="9">
    <location>
        <begin position="67"/>
        <end position="87"/>
    </location>
</feature>